<dbReference type="GO" id="GO:0006355">
    <property type="term" value="P:regulation of DNA-templated transcription"/>
    <property type="evidence" value="ECO:0007669"/>
    <property type="project" value="InterPro"/>
</dbReference>
<dbReference type="EMBL" id="STGW01000017">
    <property type="protein sequence ID" value="THV09075.1"/>
    <property type="molecule type" value="Genomic_DNA"/>
</dbReference>
<gene>
    <name evidence="5" type="ORF">E9934_17345</name>
</gene>
<keyword evidence="3" id="KW-0804">Transcription</keyword>
<dbReference type="SMART" id="SM00421">
    <property type="entry name" value="HTH_LUXR"/>
    <property type="match status" value="2"/>
</dbReference>
<keyword evidence="2" id="KW-0238">DNA-binding</keyword>
<dbReference type="Gene3D" id="1.10.10.10">
    <property type="entry name" value="Winged helix-like DNA-binding domain superfamily/Winged helix DNA-binding domain"/>
    <property type="match status" value="2"/>
</dbReference>
<evidence type="ECO:0000256" key="3">
    <source>
        <dbReference type="ARBA" id="ARBA00023163"/>
    </source>
</evidence>
<evidence type="ECO:0000256" key="1">
    <source>
        <dbReference type="ARBA" id="ARBA00023015"/>
    </source>
</evidence>
<dbReference type="InterPro" id="IPR000792">
    <property type="entry name" value="Tscrpt_reg_LuxR_C"/>
</dbReference>
<dbReference type="AlphaFoldDB" id="A0A4S8N0A9"/>
<dbReference type="PANTHER" id="PTHR44688">
    <property type="entry name" value="DNA-BINDING TRANSCRIPTIONAL ACTIVATOR DEVR_DOSR"/>
    <property type="match status" value="1"/>
</dbReference>
<dbReference type="SUPFAM" id="SSF46894">
    <property type="entry name" value="C-terminal effector domain of the bipartite response regulators"/>
    <property type="match status" value="2"/>
</dbReference>
<dbReference type="Pfam" id="PF00196">
    <property type="entry name" value="GerE"/>
    <property type="match status" value="2"/>
</dbReference>
<dbReference type="PANTHER" id="PTHR44688:SF16">
    <property type="entry name" value="DNA-BINDING TRANSCRIPTIONAL ACTIVATOR DEVR_DOSR"/>
    <property type="match status" value="1"/>
</dbReference>
<evidence type="ECO:0000313" key="6">
    <source>
        <dbReference type="Proteomes" id="UP000307087"/>
    </source>
</evidence>
<sequence length="387" mass="40810">MMAICRLRIAAFSGRIDAAQDLLPPVLEAAAVSERLAGVVGSVVGVVRGKADDHAALLATLEVADRVPAPPRDFVDRGVLRLLGYGLMAAGETALAAKVILRAADEHGLERSTLIDRALSIDLLVAVALEGDDLVSADTWLALLDPVLDHPVVAPTATRAWGRRHLAAGDVDLAIEFLTTSIELCAERGSQTEVADGEIVLARARIAARDVGSASRRLRALVEDSDRSGYGAVRRAAEEVLAPSGRRLPPVAGKEWSVLSAREAEVARLVLAGREVDEIAADLFLAPSTVRAHLSRVFHAFGVANRIGLLAAAGARSGPAEAPALSPRQADVVGLLAGGRSNQQIAEALGISVKGVEKHVGDVRLRWAARSRFDIARIWWSANTSEA</sequence>
<proteinExistence type="predicted"/>
<feature type="domain" description="HTH luxR-type" evidence="4">
    <location>
        <begin position="252"/>
        <end position="317"/>
    </location>
</feature>
<keyword evidence="6" id="KW-1185">Reference proteome</keyword>
<dbReference type="CDD" id="cd06170">
    <property type="entry name" value="LuxR_C_like"/>
    <property type="match status" value="2"/>
</dbReference>
<feature type="domain" description="HTH luxR-type" evidence="4">
    <location>
        <begin position="318"/>
        <end position="383"/>
    </location>
</feature>
<organism evidence="5 6">
    <name type="scientific">Nocardioides caeni</name>
    <dbReference type="NCBI Taxonomy" id="574700"/>
    <lineage>
        <taxon>Bacteria</taxon>
        <taxon>Bacillati</taxon>
        <taxon>Actinomycetota</taxon>
        <taxon>Actinomycetes</taxon>
        <taxon>Propionibacteriales</taxon>
        <taxon>Nocardioidaceae</taxon>
        <taxon>Nocardioides</taxon>
    </lineage>
</organism>
<dbReference type="PROSITE" id="PS50043">
    <property type="entry name" value="HTH_LUXR_2"/>
    <property type="match status" value="2"/>
</dbReference>
<dbReference type="InterPro" id="IPR016032">
    <property type="entry name" value="Sig_transdc_resp-reg_C-effctor"/>
</dbReference>
<evidence type="ECO:0000259" key="4">
    <source>
        <dbReference type="PROSITE" id="PS50043"/>
    </source>
</evidence>
<name>A0A4S8N0A9_9ACTN</name>
<comment type="caution">
    <text evidence="5">The sequence shown here is derived from an EMBL/GenBank/DDBJ whole genome shotgun (WGS) entry which is preliminary data.</text>
</comment>
<dbReference type="InterPro" id="IPR036388">
    <property type="entry name" value="WH-like_DNA-bd_sf"/>
</dbReference>
<dbReference type="GO" id="GO:0003677">
    <property type="term" value="F:DNA binding"/>
    <property type="evidence" value="ECO:0007669"/>
    <property type="project" value="UniProtKB-KW"/>
</dbReference>
<keyword evidence="1" id="KW-0805">Transcription regulation</keyword>
<protein>
    <submittedName>
        <fullName evidence="5">Helix-turn-helix transcriptional regulator</fullName>
    </submittedName>
</protein>
<accession>A0A4S8N0A9</accession>
<reference evidence="5 6" key="1">
    <citation type="journal article" date="2009" name="Int. J. Syst. Evol. Microbiol.">
        <title>Nocardioides caeni sp. nov., isolated from wastewater.</title>
        <authorList>
            <person name="Yoon J.H."/>
            <person name="Kang S.J."/>
            <person name="Park S."/>
            <person name="Kim W."/>
            <person name="Oh T.K."/>
        </authorList>
    </citation>
    <scope>NUCLEOTIDE SEQUENCE [LARGE SCALE GENOMIC DNA]</scope>
    <source>
        <strain evidence="5 6">DSM 23134</strain>
    </source>
</reference>
<dbReference type="Proteomes" id="UP000307087">
    <property type="component" value="Unassembled WGS sequence"/>
</dbReference>
<evidence type="ECO:0000256" key="2">
    <source>
        <dbReference type="ARBA" id="ARBA00023125"/>
    </source>
</evidence>
<dbReference type="PRINTS" id="PR00038">
    <property type="entry name" value="HTHLUXR"/>
</dbReference>
<evidence type="ECO:0000313" key="5">
    <source>
        <dbReference type="EMBL" id="THV09075.1"/>
    </source>
</evidence>